<dbReference type="PIRSF" id="PIRSF005378">
    <property type="entry name" value="RNA3'_term_phos_cycl_euk"/>
    <property type="match status" value="1"/>
</dbReference>
<reference evidence="11" key="2">
    <citation type="submission" date="2015-01" db="EMBL/GenBank/DDBJ databases">
        <title>Evolutionary Origins and Diversification of the Mycorrhizal Mutualists.</title>
        <authorList>
            <consortium name="DOE Joint Genome Institute"/>
            <consortium name="Mycorrhizal Genomics Consortium"/>
            <person name="Kohler A."/>
            <person name="Kuo A."/>
            <person name="Nagy L.G."/>
            <person name="Floudas D."/>
            <person name="Copeland A."/>
            <person name="Barry K.W."/>
            <person name="Cichocki N."/>
            <person name="Veneault-Fourrey C."/>
            <person name="LaButti K."/>
            <person name="Lindquist E.A."/>
            <person name="Lipzen A."/>
            <person name="Lundell T."/>
            <person name="Morin E."/>
            <person name="Murat C."/>
            <person name="Riley R."/>
            <person name="Ohm R."/>
            <person name="Sun H."/>
            <person name="Tunlid A."/>
            <person name="Henrissat B."/>
            <person name="Grigoriev I.V."/>
            <person name="Hibbett D.S."/>
            <person name="Martin F."/>
        </authorList>
    </citation>
    <scope>NUCLEOTIDE SEQUENCE [LARGE SCALE GENOMIC DNA]</scope>
    <source>
        <strain evidence="11">LaAM-08-1</strain>
    </source>
</reference>
<dbReference type="Pfam" id="PF05189">
    <property type="entry name" value="RTC_insert"/>
    <property type="match status" value="1"/>
</dbReference>
<name>A0A0C9WP26_9AGAR</name>
<dbReference type="AlphaFoldDB" id="A0A0C9WP26"/>
<keyword evidence="11" id="KW-1185">Reference proteome</keyword>
<dbReference type="EC" id="6.5.1.4" evidence="2"/>
<proteinExistence type="inferred from homology"/>
<dbReference type="InterPro" id="IPR023797">
    <property type="entry name" value="RNA3'_phos_cyclase_dom"/>
</dbReference>
<dbReference type="PANTHER" id="PTHR11096">
    <property type="entry name" value="RNA 3' TERMINAL PHOSPHATE CYCLASE"/>
    <property type="match status" value="1"/>
</dbReference>
<dbReference type="GO" id="GO:0006396">
    <property type="term" value="P:RNA processing"/>
    <property type="evidence" value="ECO:0007669"/>
    <property type="project" value="InterPro"/>
</dbReference>
<dbReference type="EMBL" id="KN838644">
    <property type="protein sequence ID" value="KIJ99579.1"/>
    <property type="molecule type" value="Genomic_DNA"/>
</dbReference>
<dbReference type="Gene3D" id="3.30.360.20">
    <property type="entry name" value="RNA 3'-terminal phosphate cyclase, insert domain"/>
    <property type="match status" value="1"/>
</dbReference>
<evidence type="ECO:0000313" key="11">
    <source>
        <dbReference type="Proteomes" id="UP000054477"/>
    </source>
</evidence>
<feature type="domain" description="RNA 3'-terminal phosphate cyclase" evidence="8">
    <location>
        <begin position="14"/>
        <end position="346"/>
    </location>
</feature>
<dbReference type="PANTHER" id="PTHR11096:SF0">
    <property type="entry name" value="RNA 3'-TERMINAL PHOSPHATE CYCLASE"/>
    <property type="match status" value="1"/>
</dbReference>
<comment type="similarity">
    <text evidence="1">Belongs to the RNA 3'-terminal cyclase family. Type 1 subfamily.</text>
</comment>
<dbReference type="InterPro" id="IPR013791">
    <property type="entry name" value="RNA3'-term_phos_cycl_insert"/>
</dbReference>
<dbReference type="InterPro" id="IPR020719">
    <property type="entry name" value="RNA3'_term_phos_cycl-like_CS"/>
</dbReference>
<organism evidence="10 11">
    <name type="scientific">Laccaria amethystina LaAM-08-1</name>
    <dbReference type="NCBI Taxonomy" id="1095629"/>
    <lineage>
        <taxon>Eukaryota</taxon>
        <taxon>Fungi</taxon>
        <taxon>Dikarya</taxon>
        <taxon>Basidiomycota</taxon>
        <taxon>Agaricomycotina</taxon>
        <taxon>Agaricomycetes</taxon>
        <taxon>Agaricomycetidae</taxon>
        <taxon>Agaricales</taxon>
        <taxon>Agaricineae</taxon>
        <taxon>Hydnangiaceae</taxon>
        <taxon>Laccaria</taxon>
    </lineage>
</organism>
<dbReference type="PROSITE" id="PS01287">
    <property type="entry name" value="RTC"/>
    <property type="match status" value="1"/>
</dbReference>
<dbReference type="InterPro" id="IPR037136">
    <property type="entry name" value="RNA3'_phos_cyclase_dom_sf"/>
</dbReference>
<dbReference type="HAMAP" id="MF_00200">
    <property type="entry name" value="RTC"/>
    <property type="match status" value="1"/>
</dbReference>
<dbReference type="InterPro" id="IPR017770">
    <property type="entry name" value="RNA3'_term_phos_cyc_type_1"/>
</dbReference>
<accession>A0A0C9WP26</accession>
<evidence type="ECO:0000256" key="4">
    <source>
        <dbReference type="ARBA" id="ARBA00022741"/>
    </source>
</evidence>
<gene>
    <name evidence="10" type="ORF">K443DRAFT_679840</name>
</gene>
<evidence type="ECO:0000256" key="1">
    <source>
        <dbReference type="ARBA" id="ARBA00009206"/>
    </source>
</evidence>
<dbReference type="Pfam" id="PF01137">
    <property type="entry name" value="RTC"/>
    <property type="match status" value="1"/>
</dbReference>
<evidence type="ECO:0000256" key="7">
    <source>
        <dbReference type="PIRSR" id="PIRSR005378-2"/>
    </source>
</evidence>
<reference evidence="10 11" key="1">
    <citation type="submission" date="2014-04" db="EMBL/GenBank/DDBJ databases">
        <authorList>
            <consortium name="DOE Joint Genome Institute"/>
            <person name="Kuo A."/>
            <person name="Kohler A."/>
            <person name="Nagy L.G."/>
            <person name="Floudas D."/>
            <person name="Copeland A."/>
            <person name="Barry K.W."/>
            <person name="Cichocki N."/>
            <person name="Veneault-Fourrey C."/>
            <person name="LaButti K."/>
            <person name="Lindquist E.A."/>
            <person name="Lipzen A."/>
            <person name="Lundell T."/>
            <person name="Morin E."/>
            <person name="Murat C."/>
            <person name="Sun H."/>
            <person name="Tunlid A."/>
            <person name="Henrissat B."/>
            <person name="Grigoriev I.V."/>
            <person name="Hibbett D.S."/>
            <person name="Martin F."/>
            <person name="Nordberg H.P."/>
            <person name="Cantor M.N."/>
            <person name="Hua S.X."/>
        </authorList>
    </citation>
    <scope>NUCLEOTIDE SEQUENCE [LARGE SCALE GENOMIC DNA]</scope>
    <source>
        <strain evidence="10 11">LaAM-08-1</strain>
    </source>
</reference>
<dbReference type="GO" id="GO:0003963">
    <property type="term" value="F:RNA-3'-phosphate cyclase activity"/>
    <property type="evidence" value="ECO:0007669"/>
    <property type="project" value="UniProtKB-EC"/>
</dbReference>
<dbReference type="SUPFAM" id="SSF52913">
    <property type="entry name" value="RNA 3'-terminal phosphate cyclase, RPTC, insert domain"/>
    <property type="match status" value="1"/>
</dbReference>
<evidence type="ECO:0000313" key="10">
    <source>
        <dbReference type="EMBL" id="KIJ99579.1"/>
    </source>
</evidence>
<keyword evidence="3" id="KW-0436">Ligase</keyword>
<protein>
    <recommendedName>
        <fullName evidence="2">RNA 3'-terminal-phosphate cyclase (ATP)</fullName>
        <ecNumber evidence="2">6.5.1.4</ecNumber>
    </recommendedName>
</protein>
<dbReference type="Gene3D" id="3.65.10.20">
    <property type="entry name" value="RNA 3'-terminal phosphate cyclase domain"/>
    <property type="match status" value="1"/>
</dbReference>
<sequence>MSLSASILIDGSVLEGGGQILRNSVSLSALLSQPIVIHKIRHGRTPPGLKNQHRTGLELAAELASARLTGAKNGSTDIEFVPGRIQLPGNYIADTVTAGSITLLLQVALPLLMFSSRPVGPSTLTLLGGTNATQAPQIDYTKHVFLPFLKRHFGLGGESILLDIRKRGSFPKGGGEVGIRVTPTYDKLRNVMLLERGGVKNICGISHYAKLPLAVGSEMVLGAKRRLAQAGLETVNIDCQREPNSLSLGGGSGIVLWAELEGGGMIGGSAVGRKGIAPEKVGEEAAEELIRGLEGGGCVDEWLQDQMIIFMALAEGTSQVRTGALTLHTQTAIWLAQQLTDAKFEIEEESSGAVTTTVIRCQGIGYQYHQEGLH</sequence>
<feature type="domain" description="RNA 3'-terminal phosphate cyclase insert" evidence="9">
    <location>
        <begin position="194"/>
        <end position="293"/>
    </location>
</feature>
<keyword evidence="7" id="KW-0067">ATP-binding</keyword>
<dbReference type="InterPro" id="IPR036553">
    <property type="entry name" value="RPTC_insert"/>
</dbReference>
<evidence type="ECO:0000259" key="8">
    <source>
        <dbReference type="Pfam" id="PF01137"/>
    </source>
</evidence>
<dbReference type="Proteomes" id="UP000054477">
    <property type="component" value="Unassembled WGS sequence"/>
</dbReference>
<feature type="binding site" evidence="7">
    <location>
        <position position="106"/>
    </location>
    <ligand>
        <name>ATP</name>
        <dbReference type="ChEBI" id="CHEBI:30616"/>
    </ligand>
</feature>
<dbReference type="InterPro" id="IPR013792">
    <property type="entry name" value="RNA3'P_cycl/enolpyr_Trfase_a/b"/>
</dbReference>
<dbReference type="GO" id="GO:0005524">
    <property type="term" value="F:ATP binding"/>
    <property type="evidence" value="ECO:0007669"/>
    <property type="project" value="UniProtKB-KW"/>
</dbReference>
<evidence type="ECO:0000256" key="2">
    <source>
        <dbReference type="ARBA" id="ARBA00012725"/>
    </source>
</evidence>
<dbReference type="GO" id="GO:0005634">
    <property type="term" value="C:nucleus"/>
    <property type="evidence" value="ECO:0007669"/>
    <property type="project" value="TreeGrafter"/>
</dbReference>
<keyword evidence="4 7" id="KW-0547">Nucleotide-binding</keyword>
<evidence type="ECO:0000256" key="6">
    <source>
        <dbReference type="PIRSR" id="PIRSR005378-1"/>
    </source>
</evidence>
<dbReference type="NCBIfam" id="TIGR03399">
    <property type="entry name" value="RNA_3prim_cycl"/>
    <property type="match status" value="1"/>
</dbReference>
<evidence type="ECO:0000256" key="5">
    <source>
        <dbReference type="ARBA" id="ARBA00024481"/>
    </source>
</evidence>
<evidence type="ECO:0000256" key="3">
    <source>
        <dbReference type="ARBA" id="ARBA00022598"/>
    </source>
</evidence>
<comment type="catalytic activity">
    <reaction evidence="5">
        <text>a 3'-end 3'-phospho-ribonucleotide-RNA + ATP = a 3'-end 2',3'-cyclophospho-ribonucleotide-RNA + AMP + diphosphate</text>
        <dbReference type="Rhea" id="RHEA:23976"/>
        <dbReference type="Rhea" id="RHEA-COMP:10463"/>
        <dbReference type="Rhea" id="RHEA-COMP:10464"/>
        <dbReference type="ChEBI" id="CHEBI:30616"/>
        <dbReference type="ChEBI" id="CHEBI:33019"/>
        <dbReference type="ChEBI" id="CHEBI:83062"/>
        <dbReference type="ChEBI" id="CHEBI:83064"/>
        <dbReference type="ChEBI" id="CHEBI:456215"/>
        <dbReference type="EC" id="6.5.1.4"/>
    </reaction>
</comment>
<dbReference type="OrthoDB" id="25029at2759"/>
<dbReference type="STRING" id="1095629.A0A0C9WP26"/>
<dbReference type="InterPro" id="IPR000228">
    <property type="entry name" value="RNA3'_term_phos_cyc"/>
</dbReference>
<dbReference type="HOGENOM" id="CLU_027882_0_0_1"/>
<evidence type="ECO:0000259" key="9">
    <source>
        <dbReference type="Pfam" id="PF05189"/>
    </source>
</evidence>
<dbReference type="SUPFAM" id="SSF55205">
    <property type="entry name" value="EPT/RTPC-like"/>
    <property type="match status" value="2"/>
</dbReference>
<feature type="active site" description="Tele-AMP-histidine intermediate" evidence="6">
    <location>
        <position position="328"/>
    </location>
</feature>